<protein>
    <submittedName>
        <fullName evidence="7">Putative ABC transport system ATP-binding protein</fullName>
    </submittedName>
</protein>
<dbReference type="PANTHER" id="PTHR42798">
    <property type="entry name" value="LIPOPROTEIN-RELEASING SYSTEM ATP-BINDING PROTEIN LOLD"/>
    <property type="match status" value="1"/>
</dbReference>
<organism evidence="7 8">
    <name type="scientific">Maribacter orientalis</name>
    <dbReference type="NCBI Taxonomy" id="228957"/>
    <lineage>
        <taxon>Bacteria</taxon>
        <taxon>Pseudomonadati</taxon>
        <taxon>Bacteroidota</taxon>
        <taxon>Flavobacteriia</taxon>
        <taxon>Flavobacteriales</taxon>
        <taxon>Flavobacteriaceae</taxon>
        <taxon>Maribacter</taxon>
    </lineage>
</organism>
<evidence type="ECO:0000313" key="7">
    <source>
        <dbReference type="EMBL" id="SEL62417.1"/>
    </source>
</evidence>
<evidence type="ECO:0000256" key="1">
    <source>
        <dbReference type="ARBA" id="ARBA00022448"/>
    </source>
</evidence>
<name>A0A1H7RSL8_9FLAO</name>
<dbReference type="PANTHER" id="PTHR42798:SF6">
    <property type="entry name" value="CELL DIVISION ATP-BINDING PROTEIN FTSE"/>
    <property type="match status" value="1"/>
</dbReference>
<keyword evidence="1" id="KW-0813">Transport</keyword>
<comment type="similarity">
    <text evidence="5">Belongs to the ABC transporter superfamily. Macrolide exporter (TC 3.A.1.122) family.</text>
</comment>
<evidence type="ECO:0000313" key="8">
    <source>
        <dbReference type="Proteomes" id="UP000198990"/>
    </source>
</evidence>
<keyword evidence="8" id="KW-1185">Reference proteome</keyword>
<keyword evidence="2" id="KW-0547">Nucleotide-binding</keyword>
<dbReference type="InterPro" id="IPR003593">
    <property type="entry name" value="AAA+_ATPase"/>
</dbReference>
<dbReference type="GO" id="GO:0005524">
    <property type="term" value="F:ATP binding"/>
    <property type="evidence" value="ECO:0007669"/>
    <property type="project" value="UniProtKB-KW"/>
</dbReference>
<dbReference type="GO" id="GO:0022857">
    <property type="term" value="F:transmembrane transporter activity"/>
    <property type="evidence" value="ECO:0007669"/>
    <property type="project" value="UniProtKB-ARBA"/>
</dbReference>
<evidence type="ECO:0000256" key="5">
    <source>
        <dbReference type="ARBA" id="ARBA00038388"/>
    </source>
</evidence>
<reference evidence="8" key="1">
    <citation type="submission" date="2016-10" db="EMBL/GenBank/DDBJ databases">
        <authorList>
            <person name="Varghese N."/>
            <person name="Submissions S."/>
        </authorList>
    </citation>
    <scope>NUCLEOTIDE SEQUENCE [LARGE SCALE GENOMIC DNA]</scope>
    <source>
        <strain evidence="8">DSM 16471</strain>
    </source>
</reference>
<sequence length="249" mass="27931">MSLKKVIETKKLSRIFKNGEIEVHALTDVDIVIEQGEFVAIMGASGSGKSTLLHIIGCLDRPTLGEYSLDGVRVNELDKNQLADIRNQKIGFIFQSYNLLSRTTALENVELPLIYDRTGRFSNSKEIAKKALEQVDLADRIYHKTNELSGGQQQRVAIARALVNNPALILADEPTGNLDSKTSIDIADLFVRLNNEGKTIVMITHEPEIAQFARRMIYLRDGRIISDRIIEDRSTKEIALRELEKPLTS</sequence>
<dbReference type="Proteomes" id="UP000198990">
    <property type="component" value="Unassembled WGS sequence"/>
</dbReference>
<dbReference type="OrthoDB" id="9802264at2"/>
<dbReference type="EMBL" id="FNZN01000004">
    <property type="protein sequence ID" value="SEL62417.1"/>
    <property type="molecule type" value="Genomic_DNA"/>
</dbReference>
<dbReference type="Pfam" id="PF00005">
    <property type="entry name" value="ABC_tran"/>
    <property type="match status" value="1"/>
</dbReference>
<dbReference type="AlphaFoldDB" id="A0A1H7RSL8"/>
<dbReference type="FunFam" id="3.40.50.300:FF:000032">
    <property type="entry name" value="Export ABC transporter ATP-binding protein"/>
    <property type="match status" value="1"/>
</dbReference>
<feature type="domain" description="ABC transporter" evidence="6">
    <location>
        <begin position="7"/>
        <end position="246"/>
    </location>
</feature>
<dbReference type="InterPro" id="IPR003439">
    <property type="entry name" value="ABC_transporter-like_ATP-bd"/>
</dbReference>
<keyword evidence="4" id="KW-1278">Translocase</keyword>
<dbReference type="PROSITE" id="PS00211">
    <property type="entry name" value="ABC_TRANSPORTER_1"/>
    <property type="match status" value="1"/>
</dbReference>
<dbReference type="InterPro" id="IPR027417">
    <property type="entry name" value="P-loop_NTPase"/>
</dbReference>
<evidence type="ECO:0000259" key="6">
    <source>
        <dbReference type="PROSITE" id="PS50893"/>
    </source>
</evidence>
<dbReference type="InterPro" id="IPR017911">
    <property type="entry name" value="MacB-like_ATP-bd"/>
</dbReference>
<dbReference type="RefSeq" id="WP_091624170.1">
    <property type="nucleotide sequence ID" value="NZ_FNZN01000004.1"/>
</dbReference>
<dbReference type="SMART" id="SM00382">
    <property type="entry name" value="AAA"/>
    <property type="match status" value="1"/>
</dbReference>
<evidence type="ECO:0000256" key="3">
    <source>
        <dbReference type="ARBA" id="ARBA00022840"/>
    </source>
</evidence>
<gene>
    <name evidence="7" type="ORF">SAMN04488008_104364</name>
</gene>
<dbReference type="CDD" id="cd03255">
    <property type="entry name" value="ABC_MJ0796_LolCDE_FtsE"/>
    <property type="match status" value="1"/>
</dbReference>
<dbReference type="PROSITE" id="PS50893">
    <property type="entry name" value="ABC_TRANSPORTER_2"/>
    <property type="match status" value="1"/>
</dbReference>
<dbReference type="STRING" id="228957.SAMN04488008_104364"/>
<dbReference type="GO" id="GO:0098796">
    <property type="term" value="C:membrane protein complex"/>
    <property type="evidence" value="ECO:0007669"/>
    <property type="project" value="UniProtKB-ARBA"/>
</dbReference>
<evidence type="ECO:0000256" key="2">
    <source>
        <dbReference type="ARBA" id="ARBA00022741"/>
    </source>
</evidence>
<evidence type="ECO:0000256" key="4">
    <source>
        <dbReference type="ARBA" id="ARBA00022967"/>
    </source>
</evidence>
<accession>A0A1H7RSL8</accession>
<dbReference type="InterPro" id="IPR017871">
    <property type="entry name" value="ABC_transporter-like_CS"/>
</dbReference>
<dbReference type="SUPFAM" id="SSF52540">
    <property type="entry name" value="P-loop containing nucleoside triphosphate hydrolases"/>
    <property type="match status" value="1"/>
</dbReference>
<keyword evidence="3 7" id="KW-0067">ATP-binding</keyword>
<proteinExistence type="inferred from homology"/>
<dbReference type="Gene3D" id="3.40.50.300">
    <property type="entry name" value="P-loop containing nucleotide triphosphate hydrolases"/>
    <property type="match status" value="1"/>
</dbReference>
<dbReference type="GO" id="GO:0016887">
    <property type="term" value="F:ATP hydrolysis activity"/>
    <property type="evidence" value="ECO:0007669"/>
    <property type="project" value="InterPro"/>
</dbReference>